<organism evidence="1 2">
    <name type="scientific">Microbacter margulisiae</name>
    <dbReference type="NCBI Taxonomy" id="1350067"/>
    <lineage>
        <taxon>Bacteria</taxon>
        <taxon>Pseudomonadati</taxon>
        <taxon>Bacteroidota</taxon>
        <taxon>Bacteroidia</taxon>
        <taxon>Bacteroidales</taxon>
        <taxon>Porphyromonadaceae</taxon>
        <taxon>Microbacter</taxon>
    </lineage>
</organism>
<evidence type="ECO:0000313" key="1">
    <source>
        <dbReference type="EMBL" id="MBB3188047.1"/>
    </source>
</evidence>
<dbReference type="RefSeq" id="WP_183413840.1">
    <property type="nucleotide sequence ID" value="NZ_JACHYB010000002.1"/>
</dbReference>
<dbReference type="InterPro" id="IPR025345">
    <property type="entry name" value="DUF4249"/>
</dbReference>
<reference evidence="1 2" key="1">
    <citation type="submission" date="2020-08" db="EMBL/GenBank/DDBJ databases">
        <title>Genomic Encyclopedia of Type Strains, Phase IV (KMG-IV): sequencing the most valuable type-strain genomes for metagenomic binning, comparative biology and taxonomic classification.</title>
        <authorList>
            <person name="Goeker M."/>
        </authorList>
    </citation>
    <scope>NUCLEOTIDE SEQUENCE [LARGE SCALE GENOMIC DNA]</scope>
    <source>
        <strain evidence="1 2">DSM 27471</strain>
    </source>
</reference>
<sequence length="259" mass="28892">MNIHKIIHLFLLFLAGILISCQQVIDLKLNTSSSQIVIQGNIYDLTVPDTVHISQSVNFDSTNVFPAVSGAIVTINDNIGNTDSLKEIFPGTYITSFIKGIPGNTYTLQVEIKGKRYSATSTMPYPVAIDSVYFEKSIIENDKQIAVEFTDPANIENFYRIIEFVNQGQLDNFFVTSDQLNDGGKIIYRIWNDNQRLTSGKNITIWLESIDENMYNYFRAAASNGRQIIAPANPVSNISNGALGYFSACSIRNKRIVVP</sequence>
<dbReference type="EMBL" id="JACHYB010000002">
    <property type="protein sequence ID" value="MBB3188047.1"/>
    <property type="molecule type" value="Genomic_DNA"/>
</dbReference>
<dbReference type="Proteomes" id="UP000544222">
    <property type="component" value="Unassembled WGS sequence"/>
</dbReference>
<comment type="caution">
    <text evidence="1">The sequence shown here is derived from an EMBL/GenBank/DDBJ whole genome shotgun (WGS) entry which is preliminary data.</text>
</comment>
<proteinExistence type="predicted"/>
<keyword evidence="2" id="KW-1185">Reference proteome</keyword>
<dbReference type="PROSITE" id="PS51257">
    <property type="entry name" value="PROKAR_LIPOPROTEIN"/>
    <property type="match status" value="1"/>
</dbReference>
<dbReference type="AlphaFoldDB" id="A0A7W5DS44"/>
<evidence type="ECO:0008006" key="3">
    <source>
        <dbReference type="Google" id="ProtNLM"/>
    </source>
</evidence>
<evidence type="ECO:0000313" key="2">
    <source>
        <dbReference type="Proteomes" id="UP000544222"/>
    </source>
</evidence>
<dbReference type="Pfam" id="PF14054">
    <property type="entry name" value="DUF4249"/>
    <property type="match status" value="1"/>
</dbReference>
<gene>
    <name evidence="1" type="ORF">FHX64_002245</name>
</gene>
<protein>
    <recommendedName>
        <fullName evidence="3">DUF4249 domain-containing protein</fullName>
    </recommendedName>
</protein>
<accession>A0A7W5DS44</accession>
<name>A0A7W5DS44_9PORP</name>